<dbReference type="NCBIfam" id="TIGR02327">
    <property type="entry name" value="int_mem_ywzB"/>
    <property type="match status" value="1"/>
</dbReference>
<evidence type="ECO:0000313" key="2">
    <source>
        <dbReference type="EMBL" id="WMB28374.1"/>
    </source>
</evidence>
<keyword evidence="1" id="KW-0472">Membrane</keyword>
<dbReference type="Pfam" id="PF06612">
    <property type="entry name" value="DUF1146"/>
    <property type="match status" value="1"/>
</dbReference>
<sequence>MEYIRNLLSFVSHLVFIGISYQLLISIFDWSKLRKSSSDNLGKVKLFVFFLAIIMGFLVSHFMLELIQISQNLLWVA</sequence>
<gene>
    <name evidence="2" type="ORF">N1496_01730</name>
</gene>
<dbReference type="EMBL" id="CP110509">
    <property type="protein sequence ID" value="WMB28374.1"/>
    <property type="molecule type" value="Genomic_DNA"/>
</dbReference>
<dbReference type="InterPro" id="IPR009526">
    <property type="entry name" value="DUF1146"/>
</dbReference>
<feature type="transmembrane region" description="Helical" evidence="1">
    <location>
        <begin position="46"/>
        <end position="64"/>
    </location>
</feature>
<evidence type="ECO:0000256" key="1">
    <source>
        <dbReference type="SAM" id="Phobius"/>
    </source>
</evidence>
<dbReference type="RefSeq" id="WP_026216408.1">
    <property type="nucleotide sequence ID" value="NZ_CP110509.1"/>
</dbReference>
<keyword evidence="3" id="KW-1185">Reference proteome</keyword>
<evidence type="ECO:0000313" key="3">
    <source>
        <dbReference type="Proteomes" id="UP001238096"/>
    </source>
</evidence>
<name>A0ABY9LHQ3_9STRE</name>
<protein>
    <submittedName>
        <fullName evidence="2">DUF1146 family protein</fullName>
    </submittedName>
</protein>
<keyword evidence="1" id="KW-1133">Transmembrane helix</keyword>
<accession>A0ABY9LHQ3</accession>
<keyword evidence="1" id="KW-0812">Transmembrane</keyword>
<proteinExistence type="predicted"/>
<feature type="transmembrane region" description="Helical" evidence="1">
    <location>
        <begin position="6"/>
        <end position="25"/>
    </location>
</feature>
<organism evidence="2 3">
    <name type="scientific">Streptococcus didelphis</name>
    <dbReference type="NCBI Taxonomy" id="102886"/>
    <lineage>
        <taxon>Bacteria</taxon>
        <taxon>Bacillati</taxon>
        <taxon>Bacillota</taxon>
        <taxon>Bacilli</taxon>
        <taxon>Lactobacillales</taxon>
        <taxon>Streptococcaceae</taxon>
        <taxon>Streptococcus</taxon>
    </lineage>
</organism>
<reference evidence="3" key="1">
    <citation type="submission" date="2022-10" db="EMBL/GenBank/DDBJ databases">
        <title>Streptococcus didelphis as causative of fatal infections in opossums (Didelphis albiventris).</title>
        <authorList>
            <person name="Breyer G.M."/>
            <person name="Da Silva M.E.R.J."/>
            <person name="Siqueira F.M."/>
        </authorList>
    </citation>
    <scope>NUCLEOTIDE SEQUENCE [LARGE SCALE GENOMIC DNA]</scope>
    <source>
        <strain evidence="3">LBVP101/21</strain>
    </source>
</reference>
<dbReference type="Proteomes" id="UP001238096">
    <property type="component" value="Chromosome"/>
</dbReference>